<evidence type="ECO:0000256" key="11">
    <source>
        <dbReference type="ARBA" id="ARBA00022967"/>
    </source>
</evidence>
<dbReference type="PROSITE" id="PS00154">
    <property type="entry name" value="ATPASE_E1_E2"/>
    <property type="match status" value="1"/>
</dbReference>
<evidence type="ECO:0000313" key="19">
    <source>
        <dbReference type="Proteomes" id="UP001255856"/>
    </source>
</evidence>
<dbReference type="PRINTS" id="PR00120">
    <property type="entry name" value="HATPASE"/>
</dbReference>
<evidence type="ECO:0000313" key="18">
    <source>
        <dbReference type="EMBL" id="KAK2076672.1"/>
    </source>
</evidence>
<dbReference type="InterPro" id="IPR036412">
    <property type="entry name" value="HAD-like_sf"/>
</dbReference>
<dbReference type="Gene3D" id="3.40.50.1000">
    <property type="entry name" value="HAD superfamily/HAD-like"/>
    <property type="match status" value="2"/>
</dbReference>
<evidence type="ECO:0000256" key="14">
    <source>
        <dbReference type="ARBA" id="ARBA00023136"/>
    </source>
</evidence>
<evidence type="ECO:0000256" key="3">
    <source>
        <dbReference type="ARBA" id="ARBA00006416"/>
    </source>
</evidence>
<evidence type="ECO:0000256" key="12">
    <source>
        <dbReference type="ARBA" id="ARBA00022989"/>
    </source>
</evidence>
<comment type="caution">
    <text evidence="18">The sequence shown here is derived from an EMBL/GenBank/DDBJ whole genome shotgun (WGS) entry which is preliminary data.</text>
</comment>
<dbReference type="SUPFAM" id="SSF81660">
    <property type="entry name" value="Metal cation-transporting ATPase, ATP-binding domain N"/>
    <property type="match status" value="1"/>
</dbReference>
<dbReference type="InterPro" id="IPR023214">
    <property type="entry name" value="HAD_sf"/>
</dbReference>
<dbReference type="Pfam" id="PF03650">
    <property type="entry name" value="MPC"/>
    <property type="match status" value="1"/>
</dbReference>
<keyword evidence="13" id="KW-0496">Mitochondrion</keyword>
<keyword evidence="8" id="KW-0999">Mitochondrion inner membrane</keyword>
<dbReference type="Pfam" id="PF08282">
    <property type="entry name" value="Hydrolase_3"/>
    <property type="match status" value="1"/>
</dbReference>
<dbReference type="SUPFAM" id="SSF81653">
    <property type="entry name" value="Calcium ATPase, transduction domain A"/>
    <property type="match status" value="1"/>
</dbReference>
<dbReference type="Pfam" id="PF00690">
    <property type="entry name" value="Cation_ATPase_N"/>
    <property type="match status" value="1"/>
</dbReference>
<dbReference type="InterPro" id="IPR005336">
    <property type="entry name" value="MPC"/>
</dbReference>
<dbReference type="GO" id="GO:0005388">
    <property type="term" value="F:P-type calcium transporter activity"/>
    <property type="evidence" value="ECO:0007669"/>
    <property type="project" value="TreeGrafter"/>
</dbReference>
<dbReference type="GO" id="GO:0005743">
    <property type="term" value="C:mitochondrial inner membrane"/>
    <property type="evidence" value="ECO:0007669"/>
    <property type="project" value="UniProtKB-SubCell"/>
</dbReference>
<feature type="transmembrane region" description="Helical" evidence="16">
    <location>
        <begin position="142"/>
        <end position="160"/>
    </location>
</feature>
<dbReference type="InterPro" id="IPR044492">
    <property type="entry name" value="P_typ_ATPase_HD_dom"/>
</dbReference>
<evidence type="ECO:0000256" key="7">
    <source>
        <dbReference type="ARBA" id="ARBA00022741"/>
    </source>
</evidence>
<comment type="similarity">
    <text evidence="3">Belongs to the mitochondrial pyruvate carrier (MPC) (TC 2.A.105) family.</text>
</comment>
<evidence type="ECO:0000256" key="2">
    <source>
        <dbReference type="ARBA" id="ARBA00004448"/>
    </source>
</evidence>
<evidence type="ECO:0000256" key="15">
    <source>
        <dbReference type="SAM" id="MobiDB-lite"/>
    </source>
</evidence>
<dbReference type="Gene3D" id="3.40.1110.10">
    <property type="entry name" value="Calcium-transporting ATPase, cytoplasmic domain N"/>
    <property type="match status" value="2"/>
</dbReference>
<name>A0AAD9II57_PROWI</name>
<keyword evidence="7" id="KW-0547">Nucleotide-binding</keyword>
<evidence type="ECO:0000256" key="6">
    <source>
        <dbReference type="ARBA" id="ARBA00022723"/>
    </source>
</evidence>
<evidence type="ECO:0000256" key="5">
    <source>
        <dbReference type="ARBA" id="ARBA00022692"/>
    </source>
</evidence>
<dbReference type="Pfam" id="PF00122">
    <property type="entry name" value="E1-E2_ATPase"/>
    <property type="match status" value="1"/>
</dbReference>
<protein>
    <recommendedName>
        <fullName evidence="17">Cation-transporting P-type ATPase N-terminal domain-containing protein</fullName>
    </recommendedName>
</protein>
<dbReference type="InterPro" id="IPR001757">
    <property type="entry name" value="P_typ_ATPase"/>
</dbReference>
<dbReference type="SUPFAM" id="SSF56784">
    <property type="entry name" value="HAD-like"/>
    <property type="match status" value="2"/>
</dbReference>
<comment type="subcellular location">
    <subcellularLocation>
        <location evidence="1">Endomembrane system</location>
        <topology evidence="1">Multi-pass membrane protein</topology>
    </subcellularLocation>
    <subcellularLocation>
        <location evidence="2">Mitochondrion inner membrane</location>
        <topology evidence="2">Multi-pass membrane protein</topology>
    </subcellularLocation>
</comment>
<dbReference type="Gene3D" id="2.70.150.10">
    <property type="entry name" value="Calcium-transporting ATPase, cytoplasmic transduction domain A"/>
    <property type="match status" value="1"/>
</dbReference>
<feature type="domain" description="Cation-transporting P-type ATPase N-terminal" evidence="17">
    <location>
        <begin position="87"/>
        <end position="159"/>
    </location>
</feature>
<dbReference type="Pfam" id="PF00689">
    <property type="entry name" value="Cation_ATPase_C"/>
    <property type="match status" value="1"/>
</dbReference>
<keyword evidence="6" id="KW-0479">Metal-binding</keyword>
<dbReference type="PANTHER" id="PTHR24093">
    <property type="entry name" value="CATION TRANSPORTING ATPASE"/>
    <property type="match status" value="1"/>
</dbReference>
<dbReference type="InterPro" id="IPR008250">
    <property type="entry name" value="ATPase_P-typ_transduc_dom_A_sf"/>
</dbReference>
<sequence>MASKSVGLGSKLRSFVNSPTGPKTTHFWGPVANWGFVIAPRNYILLACHAANETVQLNQLRRWYGAQELAQINGIHNGRVYSLGIVRSPTELARRLGSSAQLGLCEDEAALAARAARYGCNAFSEQEAVSFLSMVAAALEDFTVLTLIGAGGVSLLLSLLVSQGGALRAEGDGPSWVEGASILASVAVVVAVGAGNNWQRERQFQALRGLQRDHAVRVVRHGAERRVSVQELLVGDVLLIETGDILDVDGVLLGGAGVRLDESALTGEAVEVPVHPVDSPRVLSGSRVVGGAGRVLVTGVGGQSAQGAIAAAVARRKGGGGSGSGSNSAADALSEPTQLQQKLEVYAGAIGRVGIAAASTATAALILRFCWSEYLVAGRAFELADLREFLDAAIVGITILVVAVPEGLPLAVTLSLALSVRKMLADHNLVRQLQAAETMGTATVVCSDKTGTLTQNSMVLAGLWMAGSAVEGLAPLQPQSALLGRARGGEGRGGERHGKGARGAIGDRRARFAELAARHLKGKQGAARWVRWWRRATRRGGPGINPLLMGSSSIDEGGDQRGSALIEEAPGVVVGAPSVSTELLGDDSSSSEAGGRSNGSLPAPPHPGQSLDGLVDSIAHEAATVADKHAAVLETETASSHASATAPEEERDASPTPAPHPSSSSSSPRHRRVALVSRLRAAFSERQVKLLLSSIVLNTDARVHRDALGAAHECGSSTELALLRLALHAGVRQKEDAWRREHLLTRVPFSYERRRSTVVPTITQPTSTSQPSDSVRVRAFTKGAPEVLLAECCRWQLGADGQLQPIDRAGLDRFLQRCQLAGQRTIAIAYRDLDLPASAVSRFRFDGATGPVPALAASPPAVTSFLASADEGDWEVDPLAAEEFERDMTLLAVCAIEDPLRPEVPAAIEAARRAGIQVKMLTGDNVITATAVARRAGILPALEEKGAGNAPAPYTVLRGEEFRALVLDPKDGGIDCARFREVWSQLRVLSRCTPQDKLAIVMGARQCTDDIVAVTGDGTNDAPALRAAHVGFAMRQGTDIAREAADIVLLDNNFASIVSAALWGRNVYASITRFLQFQLTTNIVAVVTAVAGSVAHTRSPLSAVQMLWVNLMMDSLAGLALASGTPSPRLLERRPFGRDHAFLGPRSTSRKHVLGQAAFQLLVMAGLIFAGPGLLHVTPGEAVPRGTPSLHHTIVFNTFVWLQLFNQLNSRLTMDATGLLEGLGNARLFCAILATEAAVQVLIVQYGGRMMQTEPLNAGQWAFCVGTGALSLVVHELLKQVGNSGGDDDDKVGRTAGDEEK</sequence>
<feature type="transmembrane region" description="Helical" evidence="16">
    <location>
        <begin position="180"/>
        <end position="198"/>
    </location>
</feature>
<dbReference type="GO" id="GO:0016887">
    <property type="term" value="F:ATP hydrolysis activity"/>
    <property type="evidence" value="ECO:0007669"/>
    <property type="project" value="InterPro"/>
</dbReference>
<dbReference type="InterPro" id="IPR023298">
    <property type="entry name" value="ATPase_P-typ_TM_dom_sf"/>
</dbReference>
<keyword evidence="4" id="KW-0813">Transport</keyword>
<feature type="region of interest" description="Disordered" evidence="15">
    <location>
        <begin position="635"/>
        <end position="671"/>
    </location>
</feature>
<dbReference type="InterPro" id="IPR006068">
    <property type="entry name" value="ATPase_P-typ_cation-transptr_C"/>
</dbReference>
<dbReference type="Proteomes" id="UP001255856">
    <property type="component" value="Unassembled WGS sequence"/>
</dbReference>
<accession>A0AAD9II57</accession>
<dbReference type="NCBIfam" id="TIGR01494">
    <property type="entry name" value="ATPase_P-type"/>
    <property type="match status" value="2"/>
</dbReference>
<evidence type="ECO:0000256" key="16">
    <source>
        <dbReference type="SAM" id="Phobius"/>
    </source>
</evidence>
<keyword evidence="5 16" id="KW-0812">Transmembrane</keyword>
<dbReference type="InterPro" id="IPR018303">
    <property type="entry name" value="ATPase_P-typ_P_site"/>
</dbReference>
<dbReference type="Pfam" id="PF13246">
    <property type="entry name" value="Cation_ATPase"/>
    <property type="match status" value="1"/>
</dbReference>
<evidence type="ECO:0000256" key="8">
    <source>
        <dbReference type="ARBA" id="ARBA00022792"/>
    </source>
</evidence>
<dbReference type="SFLD" id="SFLDS00003">
    <property type="entry name" value="Haloacid_Dehalogenase"/>
    <property type="match status" value="1"/>
</dbReference>
<evidence type="ECO:0000256" key="10">
    <source>
        <dbReference type="ARBA" id="ARBA00022842"/>
    </source>
</evidence>
<dbReference type="GO" id="GO:0005886">
    <property type="term" value="C:plasma membrane"/>
    <property type="evidence" value="ECO:0007669"/>
    <property type="project" value="TreeGrafter"/>
</dbReference>
<dbReference type="GO" id="GO:0046872">
    <property type="term" value="F:metal ion binding"/>
    <property type="evidence" value="ECO:0007669"/>
    <property type="project" value="UniProtKB-KW"/>
</dbReference>
<dbReference type="GO" id="GO:0012505">
    <property type="term" value="C:endomembrane system"/>
    <property type="evidence" value="ECO:0007669"/>
    <property type="project" value="UniProtKB-SubCell"/>
</dbReference>
<dbReference type="PRINTS" id="PR00119">
    <property type="entry name" value="CATATPASE"/>
</dbReference>
<feature type="compositionally biased region" description="Low complexity" evidence="15">
    <location>
        <begin position="635"/>
        <end position="646"/>
    </location>
</feature>
<dbReference type="SMART" id="SM00831">
    <property type="entry name" value="Cation_ATPase_N"/>
    <property type="match status" value="1"/>
</dbReference>
<feature type="transmembrane region" description="Helical" evidence="16">
    <location>
        <begin position="389"/>
        <end position="418"/>
    </location>
</feature>
<keyword evidence="11" id="KW-1278">Translocase</keyword>
<evidence type="ECO:0000256" key="9">
    <source>
        <dbReference type="ARBA" id="ARBA00022840"/>
    </source>
</evidence>
<evidence type="ECO:0000256" key="4">
    <source>
        <dbReference type="ARBA" id="ARBA00022448"/>
    </source>
</evidence>
<dbReference type="PANTHER" id="PTHR24093:SF369">
    <property type="entry name" value="CALCIUM-TRANSPORTING ATPASE"/>
    <property type="match status" value="1"/>
</dbReference>
<evidence type="ECO:0000256" key="1">
    <source>
        <dbReference type="ARBA" id="ARBA00004127"/>
    </source>
</evidence>
<dbReference type="GO" id="GO:0005524">
    <property type="term" value="F:ATP binding"/>
    <property type="evidence" value="ECO:0007669"/>
    <property type="project" value="UniProtKB-KW"/>
</dbReference>
<gene>
    <name evidence="18" type="ORF">QBZ16_005432</name>
</gene>
<keyword evidence="9" id="KW-0067">ATP-binding</keyword>
<keyword evidence="10" id="KW-0460">Magnesium</keyword>
<evidence type="ECO:0000256" key="13">
    <source>
        <dbReference type="ARBA" id="ARBA00023128"/>
    </source>
</evidence>
<organism evidence="18 19">
    <name type="scientific">Prototheca wickerhamii</name>
    <dbReference type="NCBI Taxonomy" id="3111"/>
    <lineage>
        <taxon>Eukaryota</taxon>
        <taxon>Viridiplantae</taxon>
        <taxon>Chlorophyta</taxon>
        <taxon>core chlorophytes</taxon>
        <taxon>Trebouxiophyceae</taxon>
        <taxon>Chlorellales</taxon>
        <taxon>Chlorellaceae</taxon>
        <taxon>Prototheca</taxon>
    </lineage>
</organism>
<dbReference type="SUPFAM" id="SSF81665">
    <property type="entry name" value="Calcium ATPase, transmembrane domain M"/>
    <property type="match status" value="1"/>
</dbReference>
<keyword evidence="12 16" id="KW-1133">Transmembrane helix</keyword>
<keyword evidence="14 16" id="KW-0472">Membrane</keyword>
<dbReference type="InterPro" id="IPR023299">
    <property type="entry name" value="ATPase_P-typ_cyto_dom_N"/>
</dbReference>
<dbReference type="SFLD" id="SFLDF00027">
    <property type="entry name" value="p-type_atpase"/>
    <property type="match status" value="1"/>
</dbReference>
<keyword evidence="19" id="KW-1185">Reference proteome</keyword>
<reference evidence="18" key="1">
    <citation type="submission" date="2021-01" db="EMBL/GenBank/DDBJ databases">
        <authorList>
            <person name="Eckstrom K.M.E."/>
        </authorList>
    </citation>
    <scope>NUCLEOTIDE SEQUENCE</scope>
    <source>
        <strain evidence="18">UVCC 0001</strain>
    </source>
</reference>
<dbReference type="GO" id="GO:0006850">
    <property type="term" value="P:pyruvate import into mitochondria"/>
    <property type="evidence" value="ECO:0007669"/>
    <property type="project" value="InterPro"/>
</dbReference>
<dbReference type="InterPro" id="IPR059000">
    <property type="entry name" value="ATPase_P-type_domA"/>
</dbReference>
<evidence type="ECO:0000259" key="17">
    <source>
        <dbReference type="SMART" id="SM00831"/>
    </source>
</evidence>
<proteinExistence type="inferred from homology"/>
<feature type="region of interest" description="Disordered" evidence="15">
    <location>
        <begin position="580"/>
        <end position="613"/>
    </location>
</feature>
<feature type="region of interest" description="Disordered" evidence="15">
    <location>
        <begin position="541"/>
        <end position="561"/>
    </location>
</feature>
<dbReference type="Gene3D" id="1.20.1110.10">
    <property type="entry name" value="Calcium-transporting ATPase, transmembrane domain"/>
    <property type="match status" value="2"/>
</dbReference>
<dbReference type="SFLD" id="SFLDG00002">
    <property type="entry name" value="C1.7:_P-type_atpase_like"/>
    <property type="match status" value="1"/>
</dbReference>
<dbReference type="InterPro" id="IPR004014">
    <property type="entry name" value="ATPase_P-typ_cation-transptr_N"/>
</dbReference>
<dbReference type="EMBL" id="JASFZW010000009">
    <property type="protein sequence ID" value="KAK2076672.1"/>
    <property type="molecule type" value="Genomic_DNA"/>
</dbReference>